<dbReference type="GeneID" id="95985537"/>
<sequence length="323" mass="33206">MPPRLALDPPLLNAACPWATDLSYLRALYASPSTGGITTRTSLVDGYPHDDAVNTFVFFDPANGASPTSVFPRAFPADADANAASLNSFGLSPIKLATYLEFARTLADEARAAGRKPKPIVISVTGSTPEDTGAAIRAVLAAAPRINAPLAIEVNLSCPNVPGHPPPAYDARGLADYLAAFPADPAVPVGLKTPPYTHADQFSMLVAAVAANQDKVSFLTSTNTLGNCLVLRGTEPALPELGFGGMAGPGIHPLSLGNVATLRRLLDAAGLSHIDLVGVGGVSDAAGYARMRAAGARFVGVATALGRHGPAVFDTILAPRARL</sequence>
<keyword evidence="8 11" id="KW-0288">FMN</keyword>
<comment type="pathway">
    <text evidence="3 11">Pyrimidine metabolism; UMP biosynthesis via de novo pathway.</text>
</comment>
<evidence type="ECO:0000256" key="4">
    <source>
        <dbReference type="ARBA" id="ARBA00008008"/>
    </source>
</evidence>
<evidence type="ECO:0000256" key="7">
    <source>
        <dbReference type="ARBA" id="ARBA00022630"/>
    </source>
</evidence>
<organism evidence="13 14">
    <name type="scientific">Vanrija albida</name>
    <dbReference type="NCBI Taxonomy" id="181172"/>
    <lineage>
        <taxon>Eukaryota</taxon>
        <taxon>Fungi</taxon>
        <taxon>Dikarya</taxon>
        <taxon>Basidiomycota</taxon>
        <taxon>Agaricomycotina</taxon>
        <taxon>Tremellomycetes</taxon>
        <taxon>Trichosporonales</taxon>
        <taxon>Trichosporonaceae</taxon>
        <taxon>Vanrija</taxon>
    </lineage>
</organism>
<comment type="function">
    <text evidence="11">Catalyzes the conversion of dihydroorotate to orotate with fumarate as the electron acceptor.</text>
</comment>
<keyword evidence="7 11" id="KW-0285">Flavoprotein</keyword>
<dbReference type="Gene3D" id="2.30.26.10">
    <property type="entry name" value="Dihydroorotate Dehydrogenase A, chain A, domain 2"/>
    <property type="match status" value="1"/>
</dbReference>
<dbReference type="CDD" id="cd04741">
    <property type="entry name" value="DHOD_1A_like"/>
    <property type="match status" value="1"/>
</dbReference>
<evidence type="ECO:0000313" key="13">
    <source>
        <dbReference type="EMBL" id="KAL1410481.1"/>
    </source>
</evidence>
<dbReference type="SUPFAM" id="SSF51395">
    <property type="entry name" value="FMN-linked oxidoreductases"/>
    <property type="match status" value="1"/>
</dbReference>
<reference evidence="13 14" key="1">
    <citation type="submission" date="2023-08" db="EMBL/GenBank/DDBJ databases">
        <title>Annotated Genome Sequence of Vanrija albida AlHP1.</title>
        <authorList>
            <person name="Herzog R."/>
        </authorList>
    </citation>
    <scope>NUCLEOTIDE SEQUENCE [LARGE SCALE GENOMIC DNA]</scope>
    <source>
        <strain evidence="13 14">AlHP1</strain>
    </source>
</reference>
<evidence type="ECO:0000256" key="9">
    <source>
        <dbReference type="ARBA" id="ARBA00022975"/>
    </source>
</evidence>
<keyword evidence="14" id="KW-1185">Reference proteome</keyword>
<evidence type="ECO:0000313" key="14">
    <source>
        <dbReference type="Proteomes" id="UP001565368"/>
    </source>
</evidence>
<dbReference type="Proteomes" id="UP001565368">
    <property type="component" value="Unassembled WGS sequence"/>
</dbReference>
<evidence type="ECO:0000256" key="8">
    <source>
        <dbReference type="ARBA" id="ARBA00022643"/>
    </source>
</evidence>
<comment type="subcellular location">
    <subcellularLocation>
        <location evidence="2 11">Cytoplasm</location>
    </subcellularLocation>
</comment>
<dbReference type="GO" id="GO:1990663">
    <property type="term" value="F:dihydroorotate dehydrogenase (fumarate) activity"/>
    <property type="evidence" value="ECO:0007669"/>
    <property type="project" value="UniProtKB-EC"/>
</dbReference>
<name>A0ABR3Q748_9TREE</name>
<dbReference type="InterPro" id="IPR023359">
    <property type="entry name" value="Dihydro_DH_chainA_dom2"/>
</dbReference>
<protein>
    <recommendedName>
        <fullName evidence="5 11">Dihydroorotate dehydrogenase (fumarate)</fullName>
        <ecNumber evidence="11">1.3.98.1</ecNumber>
    </recommendedName>
    <alternativeName>
        <fullName evidence="11">Dihydroorotate oxidase</fullName>
    </alternativeName>
</protein>
<evidence type="ECO:0000256" key="2">
    <source>
        <dbReference type="ARBA" id="ARBA00004496"/>
    </source>
</evidence>
<evidence type="ECO:0000256" key="10">
    <source>
        <dbReference type="ARBA" id="ARBA00023002"/>
    </source>
</evidence>
<dbReference type="RefSeq" id="XP_069210425.1">
    <property type="nucleotide sequence ID" value="XM_069353007.1"/>
</dbReference>
<dbReference type="EMBL" id="JBBXJM010000003">
    <property type="protein sequence ID" value="KAL1410481.1"/>
    <property type="molecule type" value="Genomic_DNA"/>
</dbReference>
<gene>
    <name evidence="13" type="primary">URA1</name>
    <name evidence="13" type="ORF">Q8F55_004494</name>
</gene>
<comment type="similarity">
    <text evidence="4 11">Belongs to the dihydroorotate dehydrogenase family. Type 1 subfamily.</text>
</comment>
<evidence type="ECO:0000259" key="12">
    <source>
        <dbReference type="Pfam" id="PF01180"/>
    </source>
</evidence>
<keyword evidence="9 11" id="KW-0665">Pyrimidine biosynthesis</keyword>
<dbReference type="PANTHER" id="PTHR48109">
    <property type="entry name" value="DIHYDROOROTATE DEHYDROGENASE (QUINONE), MITOCHONDRIAL-RELATED"/>
    <property type="match status" value="1"/>
</dbReference>
<feature type="domain" description="Dihydroorotate dehydrogenase catalytic" evidence="12">
    <location>
        <begin position="72"/>
        <end position="317"/>
    </location>
</feature>
<dbReference type="InterPro" id="IPR050074">
    <property type="entry name" value="DHO_dehydrogenase"/>
</dbReference>
<dbReference type="Gene3D" id="3.20.20.70">
    <property type="entry name" value="Aldolase class I"/>
    <property type="match status" value="1"/>
</dbReference>
<evidence type="ECO:0000256" key="5">
    <source>
        <dbReference type="ARBA" id="ARBA00021374"/>
    </source>
</evidence>
<accession>A0ABR3Q748</accession>
<evidence type="ECO:0000256" key="3">
    <source>
        <dbReference type="ARBA" id="ARBA00004725"/>
    </source>
</evidence>
<dbReference type="Pfam" id="PF01180">
    <property type="entry name" value="DHO_dh"/>
    <property type="match status" value="1"/>
</dbReference>
<dbReference type="InterPro" id="IPR033886">
    <property type="entry name" value="DHOD_1A"/>
</dbReference>
<keyword evidence="10 11" id="KW-0560">Oxidoreductase</keyword>
<evidence type="ECO:0000256" key="11">
    <source>
        <dbReference type="RuleBase" id="RU364042"/>
    </source>
</evidence>
<dbReference type="PANTHER" id="PTHR48109:SF1">
    <property type="entry name" value="DIHYDROOROTATE DEHYDROGENASE (FUMARATE)"/>
    <property type="match status" value="1"/>
</dbReference>
<evidence type="ECO:0000256" key="1">
    <source>
        <dbReference type="ARBA" id="ARBA00001917"/>
    </source>
</evidence>
<comment type="caution">
    <text evidence="13">The sequence shown here is derived from an EMBL/GenBank/DDBJ whole genome shotgun (WGS) entry which is preliminary data.</text>
</comment>
<comment type="catalytic activity">
    <reaction evidence="11">
        <text>(S)-dihydroorotate + fumarate = orotate + succinate</text>
        <dbReference type="Rhea" id="RHEA:30059"/>
        <dbReference type="ChEBI" id="CHEBI:29806"/>
        <dbReference type="ChEBI" id="CHEBI:30031"/>
        <dbReference type="ChEBI" id="CHEBI:30839"/>
        <dbReference type="ChEBI" id="CHEBI:30864"/>
        <dbReference type="EC" id="1.3.98.1"/>
    </reaction>
</comment>
<keyword evidence="6 11" id="KW-0963">Cytoplasm</keyword>
<comment type="cofactor">
    <cofactor evidence="1 11">
        <name>FMN</name>
        <dbReference type="ChEBI" id="CHEBI:58210"/>
    </cofactor>
</comment>
<dbReference type="EC" id="1.3.98.1" evidence="11"/>
<proteinExistence type="inferred from homology"/>
<comment type="subunit">
    <text evidence="11">Homodimer.</text>
</comment>
<dbReference type="InterPro" id="IPR005720">
    <property type="entry name" value="Dihydroorotate_DH_cat"/>
</dbReference>
<dbReference type="InterPro" id="IPR013785">
    <property type="entry name" value="Aldolase_TIM"/>
</dbReference>
<evidence type="ECO:0000256" key="6">
    <source>
        <dbReference type="ARBA" id="ARBA00022490"/>
    </source>
</evidence>